<evidence type="ECO:0000259" key="5">
    <source>
        <dbReference type="Pfam" id="PF04091"/>
    </source>
</evidence>
<dbReference type="Pfam" id="PF04091">
    <property type="entry name" value="Sec15_C"/>
    <property type="match status" value="1"/>
</dbReference>
<dbReference type="InterPro" id="IPR042045">
    <property type="entry name" value="EXOC6/Sec15_C_dom1"/>
</dbReference>
<evidence type="ECO:0000313" key="8">
    <source>
        <dbReference type="Proteomes" id="UP000472270"/>
    </source>
</evidence>
<evidence type="ECO:0000256" key="1">
    <source>
        <dbReference type="ARBA" id="ARBA00007944"/>
    </source>
</evidence>
<evidence type="ECO:0000259" key="6">
    <source>
        <dbReference type="Pfam" id="PF20651"/>
    </source>
</evidence>
<dbReference type="GO" id="GO:0000145">
    <property type="term" value="C:exocyst"/>
    <property type="evidence" value="ECO:0007669"/>
    <property type="project" value="UniProtKB-UniRule"/>
</dbReference>
<dbReference type="Proteomes" id="UP000472270">
    <property type="component" value="Unassembled WGS sequence"/>
</dbReference>
<dbReference type="InterPro" id="IPR046361">
    <property type="entry name" value="EXOC6/Sec15_C"/>
</dbReference>
<reference evidence="7" key="1">
    <citation type="submission" date="2025-08" db="UniProtKB">
        <authorList>
            <consortium name="Ensembl"/>
        </authorList>
    </citation>
    <scope>IDENTIFICATION</scope>
</reference>
<dbReference type="GO" id="GO:0090522">
    <property type="term" value="P:vesicle tethering involved in exocytosis"/>
    <property type="evidence" value="ECO:0007669"/>
    <property type="project" value="UniProtKB-UniRule"/>
</dbReference>
<dbReference type="InterPro" id="IPR042044">
    <property type="entry name" value="EXOC6PINT-1/Sec15/Tip20_C_dom2"/>
</dbReference>
<keyword evidence="8" id="KW-1185">Reference proteome</keyword>
<evidence type="ECO:0000256" key="3">
    <source>
        <dbReference type="ARBA" id="ARBA00022483"/>
    </source>
</evidence>
<organism evidence="7 8">
    <name type="scientific">Sinocyclocheilus rhinocerous</name>
    <dbReference type="NCBI Taxonomy" id="307959"/>
    <lineage>
        <taxon>Eukaryota</taxon>
        <taxon>Metazoa</taxon>
        <taxon>Chordata</taxon>
        <taxon>Craniata</taxon>
        <taxon>Vertebrata</taxon>
        <taxon>Euteleostomi</taxon>
        <taxon>Actinopterygii</taxon>
        <taxon>Neopterygii</taxon>
        <taxon>Teleostei</taxon>
        <taxon>Ostariophysi</taxon>
        <taxon>Cypriniformes</taxon>
        <taxon>Cyprinidae</taxon>
        <taxon>Cyprininae</taxon>
        <taxon>Sinocyclocheilus</taxon>
    </lineage>
</organism>
<gene>
    <name evidence="7" type="primary">LOC107749823</name>
</gene>
<keyword evidence="2 4" id="KW-0813">Transport</keyword>
<name>A0A673J654_9TELE</name>
<dbReference type="AlphaFoldDB" id="A0A673J654"/>
<dbReference type="PANTHER" id="PTHR12702:SF3">
    <property type="entry name" value="EXOCYST COMPLEX COMPONENT 6B"/>
    <property type="match status" value="1"/>
</dbReference>
<dbReference type="Ensembl" id="ENSSRHT00000049507.1">
    <property type="protein sequence ID" value="ENSSRHP00000048157.1"/>
    <property type="gene ID" value="ENSSRHG00000023063.1"/>
</dbReference>
<feature type="domain" description="Exocyst complex subunit EXOC6/Sec15 C-terminal" evidence="5">
    <location>
        <begin position="328"/>
        <end position="666"/>
    </location>
</feature>
<dbReference type="Pfam" id="PF20651">
    <property type="entry name" value="EXOC6_Sec15_N"/>
    <property type="match status" value="1"/>
</dbReference>
<feature type="domain" description="Exocyst complex component EXOC6/Sec15 N-terminal" evidence="6">
    <location>
        <begin position="3"/>
        <end position="167"/>
    </location>
</feature>
<dbReference type="GO" id="GO:0006886">
    <property type="term" value="P:intracellular protein transport"/>
    <property type="evidence" value="ECO:0007669"/>
    <property type="project" value="InterPro"/>
</dbReference>
<reference evidence="7" key="2">
    <citation type="submission" date="2025-09" db="UniProtKB">
        <authorList>
            <consortium name="Ensembl"/>
        </authorList>
    </citation>
    <scope>IDENTIFICATION</scope>
</reference>
<dbReference type="FunFam" id="1.20.58.670:FF:000001">
    <property type="entry name" value="Exocyst complex component"/>
    <property type="match status" value="1"/>
</dbReference>
<dbReference type="GO" id="GO:0005886">
    <property type="term" value="C:plasma membrane"/>
    <property type="evidence" value="ECO:0007669"/>
    <property type="project" value="UniProtKB-ARBA"/>
</dbReference>
<proteinExistence type="inferred from homology"/>
<evidence type="ECO:0000313" key="7">
    <source>
        <dbReference type="Ensembl" id="ENSSRHP00000048157.1"/>
    </source>
</evidence>
<dbReference type="Gene3D" id="1.10.357.30">
    <property type="entry name" value="Exocyst complex subunit Sec15 C-terminal domain, N-terminal subdomain"/>
    <property type="match status" value="1"/>
</dbReference>
<dbReference type="InterPro" id="IPR007225">
    <property type="entry name" value="EXOC6/Sec15"/>
</dbReference>
<dbReference type="PANTHER" id="PTHR12702">
    <property type="entry name" value="SEC15"/>
    <property type="match status" value="1"/>
</dbReference>
<dbReference type="GO" id="GO:0006893">
    <property type="term" value="P:Golgi to plasma membrane transport"/>
    <property type="evidence" value="ECO:0007669"/>
    <property type="project" value="TreeGrafter"/>
</dbReference>
<dbReference type="PIRSF" id="PIRSF025007">
    <property type="entry name" value="Sec15"/>
    <property type="match status" value="1"/>
</dbReference>
<comment type="function">
    <text evidence="4">Component of the exocyst complex involved in the docking of exocytic vesicles with fusion sites on the plasma membrane.</text>
</comment>
<dbReference type="FunFam" id="1.10.357.30:FF:000001">
    <property type="entry name" value="Exocyst complex component"/>
    <property type="match status" value="1"/>
</dbReference>
<evidence type="ECO:0000256" key="4">
    <source>
        <dbReference type="PIRNR" id="PIRNR025007"/>
    </source>
</evidence>
<keyword evidence="3 4" id="KW-0268">Exocytosis</keyword>
<protein>
    <recommendedName>
        <fullName evidence="4">Exocyst complex component</fullName>
    </recommendedName>
</protein>
<sequence>MDKLEGRIRNHDREIEKMCNHHFQGFVDSITELLKVRGEAQKLKCQVTETNQKLQNDGKEVGVLQCRLQQRNIATTIDKLTHCLPVLEMYSKLQEQMRAKRYYPALRTLEQLEGSCLPQAGSYRFCAIMAENIPRLRTHIRDVSMSDLKDFLESIRKHSDKIGETAMKQVSLVLLIQVMCLSLTRTVLQIPGAQDLVDFSPVYRCLHIYTVLGARDTFENYYRKQRRKQARLVLQPHSSMHETLEGYRHYFNQIVGFFVVEDHILHTTQGLVNRAYVEELWELALSKTIAALRTHSSYCTDPDLILDLKNLIVLFADTLQGYGFPVNQLFDMLLEMRDQYGEILLKKWNQSFRQILDQDNYSPIPVASPEEYQRIAGQFPFQDPELDKMPFPKKLPFSEFVSKVYSQLKEFIYACLKYSEDLHLSSTEIDDMIRKSTNLLLTRTLSHCLQYAIKKKNVGLAELVQIIINTTHLEQSCHYLEEFISNITNVPPDTINATKLYGTSTFKDARHAAEEEIYTNLNQKIDQFLQLADYDWMAAQGGGQASDYLSDLIAFLCSTFAVFTHLPGKVAQTACMSACKHLSTSLLQLLLEADVRQVSMGALQQFNVDVKDECVTFKSIPPAPSQWRLLDLFTQWDWSTYLADYGRPTCKYLRVNPHTALALIEKMKDTSRKNNMFAQFRKNERDKQKLIDTVVKQLRNLIATNQA</sequence>
<dbReference type="Gene3D" id="1.20.58.670">
    <property type="entry name" value="Dsl1p vesicle tethering complex, Tip20p subunit, domain D"/>
    <property type="match status" value="1"/>
</dbReference>
<evidence type="ECO:0000256" key="2">
    <source>
        <dbReference type="ARBA" id="ARBA00022448"/>
    </source>
</evidence>
<dbReference type="InterPro" id="IPR048359">
    <property type="entry name" value="EXOC6_Sec15_N"/>
</dbReference>
<accession>A0A673J654</accession>
<comment type="similarity">
    <text evidence="1 4">Belongs to the SEC15 family.</text>
</comment>